<comment type="caution">
    <text evidence="2">The sequence shown here is derived from an EMBL/GenBank/DDBJ whole genome shotgun (WGS) entry which is preliminary data.</text>
</comment>
<dbReference type="OrthoDB" id="1095591at2759"/>
<reference evidence="2" key="1">
    <citation type="submission" date="2020-09" db="EMBL/GenBank/DDBJ databases">
        <title>Genome-Enabled Discovery of Anthraquinone Biosynthesis in Senna tora.</title>
        <authorList>
            <person name="Kang S.-H."/>
            <person name="Pandey R.P."/>
            <person name="Lee C.-M."/>
            <person name="Sim J.-S."/>
            <person name="Jeong J.-T."/>
            <person name="Choi B.-S."/>
            <person name="Jung M."/>
            <person name="Ginzburg D."/>
            <person name="Zhao K."/>
            <person name="Won S.Y."/>
            <person name="Oh T.-J."/>
            <person name="Yu Y."/>
            <person name="Kim N.-H."/>
            <person name="Lee O.R."/>
            <person name="Lee T.-H."/>
            <person name="Bashyal P."/>
            <person name="Kim T.-S."/>
            <person name="Lee W.-H."/>
            <person name="Kawkins C."/>
            <person name="Kim C.-K."/>
            <person name="Kim J.S."/>
            <person name="Ahn B.O."/>
            <person name="Rhee S.Y."/>
            <person name="Sohng J.K."/>
        </authorList>
    </citation>
    <scope>NUCLEOTIDE SEQUENCE</scope>
    <source>
        <tissue evidence="2">Leaf</tissue>
    </source>
</reference>
<dbReference type="EMBL" id="JAAIUW010000006">
    <property type="protein sequence ID" value="KAF7826697.1"/>
    <property type="molecule type" value="Genomic_DNA"/>
</dbReference>
<evidence type="ECO:0000256" key="1">
    <source>
        <dbReference type="SAM" id="MobiDB-lite"/>
    </source>
</evidence>
<feature type="region of interest" description="Disordered" evidence="1">
    <location>
        <begin position="121"/>
        <end position="144"/>
    </location>
</feature>
<evidence type="ECO:0000313" key="2">
    <source>
        <dbReference type="EMBL" id="KAF7826697.1"/>
    </source>
</evidence>
<dbReference type="Proteomes" id="UP000634136">
    <property type="component" value="Unassembled WGS sequence"/>
</dbReference>
<keyword evidence="3" id="KW-1185">Reference proteome</keyword>
<accession>A0A834TRN8</accession>
<proteinExistence type="predicted"/>
<evidence type="ECO:0000313" key="3">
    <source>
        <dbReference type="Proteomes" id="UP000634136"/>
    </source>
</evidence>
<sequence length="144" mass="15864">MASDNTRLDFDIDTLISKDVSFKGSKTIVLYATLKDSSAQAFYENQQNPGIHNNTLNGTMTHTTVDPLETASLCQNLGVQMQLPSLNAFTTEAALQFRVTFCEDDLYTIVQQGFGQTASGKFPSQSHNLNGSNQVSHSHMKVER</sequence>
<gene>
    <name evidence="2" type="ORF">G2W53_017861</name>
</gene>
<organism evidence="2 3">
    <name type="scientific">Senna tora</name>
    <dbReference type="NCBI Taxonomy" id="362788"/>
    <lineage>
        <taxon>Eukaryota</taxon>
        <taxon>Viridiplantae</taxon>
        <taxon>Streptophyta</taxon>
        <taxon>Embryophyta</taxon>
        <taxon>Tracheophyta</taxon>
        <taxon>Spermatophyta</taxon>
        <taxon>Magnoliopsida</taxon>
        <taxon>eudicotyledons</taxon>
        <taxon>Gunneridae</taxon>
        <taxon>Pentapetalae</taxon>
        <taxon>rosids</taxon>
        <taxon>fabids</taxon>
        <taxon>Fabales</taxon>
        <taxon>Fabaceae</taxon>
        <taxon>Caesalpinioideae</taxon>
        <taxon>Cassia clade</taxon>
        <taxon>Senna</taxon>
    </lineage>
</organism>
<feature type="compositionally biased region" description="Polar residues" evidence="1">
    <location>
        <begin position="121"/>
        <end position="137"/>
    </location>
</feature>
<name>A0A834TRN8_9FABA</name>
<dbReference type="AlphaFoldDB" id="A0A834TRN8"/>
<protein>
    <submittedName>
        <fullName evidence="2">Transcription factor bHLH62-like</fullName>
    </submittedName>
</protein>